<sequence>MVGASGEVPCSAPQQEHADAAAVDEGSSEVEDEADEMQEEQETPGPSRLRSRSILRSGPGAPDPPGEERVKHTVSWNDFQGRTLTDVK</sequence>
<protein>
    <submittedName>
        <fullName evidence="2">Uncharacterized protein</fullName>
    </submittedName>
</protein>
<keyword evidence="3" id="KW-1185">Reference proteome</keyword>
<feature type="compositionally biased region" description="Acidic residues" evidence="1">
    <location>
        <begin position="26"/>
        <end position="42"/>
    </location>
</feature>
<accession>A0A0D2LG32</accession>
<evidence type="ECO:0000313" key="2">
    <source>
        <dbReference type="EMBL" id="KIZ05519.1"/>
    </source>
</evidence>
<dbReference type="GeneID" id="25735306"/>
<dbReference type="RefSeq" id="XP_013904538.1">
    <property type="nucleotide sequence ID" value="XM_014049084.1"/>
</dbReference>
<dbReference type="EMBL" id="KK100494">
    <property type="protein sequence ID" value="KIZ05519.1"/>
    <property type="molecule type" value="Genomic_DNA"/>
</dbReference>
<feature type="non-terminal residue" evidence="2">
    <location>
        <position position="88"/>
    </location>
</feature>
<name>A0A0D2LG32_9CHLO</name>
<dbReference type="AlphaFoldDB" id="A0A0D2LG32"/>
<feature type="compositionally biased region" description="Low complexity" evidence="1">
    <location>
        <begin position="44"/>
        <end position="60"/>
    </location>
</feature>
<proteinExistence type="predicted"/>
<dbReference type="KEGG" id="mng:MNEG_2428"/>
<evidence type="ECO:0000313" key="3">
    <source>
        <dbReference type="Proteomes" id="UP000054498"/>
    </source>
</evidence>
<evidence type="ECO:0000256" key="1">
    <source>
        <dbReference type="SAM" id="MobiDB-lite"/>
    </source>
</evidence>
<feature type="region of interest" description="Disordered" evidence="1">
    <location>
        <begin position="1"/>
        <end position="88"/>
    </location>
</feature>
<feature type="compositionally biased region" description="Polar residues" evidence="1">
    <location>
        <begin position="74"/>
        <end position="88"/>
    </location>
</feature>
<dbReference type="Proteomes" id="UP000054498">
    <property type="component" value="Unassembled WGS sequence"/>
</dbReference>
<reference evidence="2 3" key="1">
    <citation type="journal article" date="2013" name="BMC Genomics">
        <title>Reconstruction of the lipid metabolism for the microalga Monoraphidium neglectum from its genome sequence reveals characteristics suitable for biofuel production.</title>
        <authorList>
            <person name="Bogen C."/>
            <person name="Al-Dilaimi A."/>
            <person name="Albersmeier A."/>
            <person name="Wichmann J."/>
            <person name="Grundmann M."/>
            <person name="Rupp O."/>
            <person name="Lauersen K.J."/>
            <person name="Blifernez-Klassen O."/>
            <person name="Kalinowski J."/>
            <person name="Goesmann A."/>
            <person name="Mussgnug J.H."/>
            <person name="Kruse O."/>
        </authorList>
    </citation>
    <scope>NUCLEOTIDE SEQUENCE [LARGE SCALE GENOMIC DNA]</scope>
    <source>
        <strain evidence="2 3">SAG 48.87</strain>
    </source>
</reference>
<gene>
    <name evidence="2" type="ORF">MNEG_2428</name>
</gene>
<organism evidence="2 3">
    <name type="scientific">Monoraphidium neglectum</name>
    <dbReference type="NCBI Taxonomy" id="145388"/>
    <lineage>
        <taxon>Eukaryota</taxon>
        <taxon>Viridiplantae</taxon>
        <taxon>Chlorophyta</taxon>
        <taxon>core chlorophytes</taxon>
        <taxon>Chlorophyceae</taxon>
        <taxon>CS clade</taxon>
        <taxon>Sphaeropleales</taxon>
        <taxon>Selenastraceae</taxon>
        <taxon>Monoraphidium</taxon>
    </lineage>
</organism>